<gene>
    <name evidence="2" type="ORF">BCV71DRAFT_289030</name>
</gene>
<dbReference type="AlphaFoldDB" id="A0A0A1N5M6"/>
<proteinExistence type="predicted"/>
<evidence type="ECO:0000313" key="2">
    <source>
        <dbReference type="EMBL" id="ORE21133.1"/>
    </source>
</evidence>
<feature type="coiled-coil region" evidence="1">
    <location>
        <begin position="125"/>
        <end position="152"/>
    </location>
</feature>
<reference evidence="2 3" key="1">
    <citation type="journal article" date="2016" name="Proc. Natl. Acad. Sci. U.S.A.">
        <title>Lipid metabolic changes in an early divergent fungus govern the establishment of a mutualistic symbiosis with endobacteria.</title>
        <authorList>
            <person name="Lastovetsky O.A."/>
            <person name="Gaspar M.L."/>
            <person name="Mondo S.J."/>
            <person name="LaButti K.M."/>
            <person name="Sandor L."/>
            <person name="Grigoriev I.V."/>
            <person name="Henry S.A."/>
            <person name="Pawlowska T.E."/>
        </authorList>
    </citation>
    <scope>NUCLEOTIDE SEQUENCE [LARGE SCALE GENOMIC DNA]</scope>
    <source>
        <strain evidence="2 3">ATCC 11559</strain>
    </source>
</reference>
<evidence type="ECO:0000256" key="1">
    <source>
        <dbReference type="SAM" id="Coils"/>
    </source>
</evidence>
<organism evidence="2 3">
    <name type="scientific">Rhizopus microsporus</name>
    <dbReference type="NCBI Taxonomy" id="58291"/>
    <lineage>
        <taxon>Eukaryota</taxon>
        <taxon>Fungi</taxon>
        <taxon>Fungi incertae sedis</taxon>
        <taxon>Mucoromycota</taxon>
        <taxon>Mucoromycotina</taxon>
        <taxon>Mucoromycetes</taxon>
        <taxon>Mucorales</taxon>
        <taxon>Mucorineae</taxon>
        <taxon>Rhizopodaceae</taxon>
        <taxon>Rhizopus</taxon>
    </lineage>
</organism>
<evidence type="ECO:0000313" key="3">
    <source>
        <dbReference type="Proteomes" id="UP000242381"/>
    </source>
</evidence>
<dbReference type="VEuPathDB" id="FungiDB:BCV72DRAFT_228702"/>
<sequence>MSNTEITCFIYPTTYNIVLPPTPTSSDDEFDNDIKRTSLADLIPIASAALRAKQQEQQQESPLARALTKVKIGVQTQRLKEKYLSNEWIRLALNIPVDESTINDTTICAVRKRTKEIVRWYEWKYKKLRLSIQELESIVDELRKQRLRRRHQE</sequence>
<accession>A0A0A1N5M6</accession>
<dbReference type="Proteomes" id="UP000242381">
    <property type="component" value="Unassembled WGS sequence"/>
</dbReference>
<keyword evidence="1" id="KW-0175">Coiled coil</keyword>
<protein>
    <submittedName>
        <fullName evidence="2">Uncharacterized protein</fullName>
    </submittedName>
</protein>
<dbReference type="EMBL" id="KV921283">
    <property type="protein sequence ID" value="ORE21133.1"/>
    <property type="molecule type" value="Genomic_DNA"/>
</dbReference>
<name>A0A0A1N5M6_RHIZD</name>